<feature type="domain" description="SpoVT-AbrB" evidence="1">
    <location>
        <begin position="5"/>
        <end position="50"/>
    </location>
</feature>
<dbReference type="AlphaFoldDB" id="A0A2H1EF23"/>
<name>A0A2H1EF23_9ARCH</name>
<dbReference type="RefSeq" id="WP_101008929.1">
    <property type="nucleotide sequence ID" value="NZ_FRFC01000001.1"/>
</dbReference>
<dbReference type="InterPro" id="IPR052975">
    <property type="entry name" value="Repressor-like_regulatory"/>
</dbReference>
<sequence>MSNDMMFTTVSSKGQIVIPKRVRKKLDIKNGNIFTITEKRGLIVLKKIDQNLSHDDIMTLQSINEAWDEIKNNKGGKSTTSKFFTEFAKW</sequence>
<evidence type="ECO:0000313" key="3">
    <source>
        <dbReference type="Proteomes" id="UP000232412"/>
    </source>
</evidence>
<proteinExistence type="predicted"/>
<evidence type="ECO:0000313" key="2">
    <source>
        <dbReference type="EMBL" id="SHO42797.1"/>
    </source>
</evidence>
<dbReference type="GO" id="GO:0003677">
    <property type="term" value="F:DNA binding"/>
    <property type="evidence" value="ECO:0007669"/>
    <property type="project" value="InterPro"/>
</dbReference>
<dbReference type="Gene3D" id="2.10.260.10">
    <property type="match status" value="1"/>
</dbReference>
<dbReference type="Pfam" id="PF04014">
    <property type="entry name" value="MazE_antitoxin"/>
    <property type="match status" value="1"/>
</dbReference>
<dbReference type="PANTHER" id="PTHR34860">
    <property type="entry name" value="REPRESSOR-LIKE PROTEIN SSO7C3"/>
    <property type="match status" value="1"/>
</dbReference>
<accession>A0A2H1EF23</accession>
<dbReference type="OrthoDB" id="30861at2157"/>
<evidence type="ECO:0000259" key="1">
    <source>
        <dbReference type="PROSITE" id="PS51740"/>
    </source>
</evidence>
<dbReference type="SUPFAM" id="SSF89447">
    <property type="entry name" value="AbrB/MazE/MraZ-like"/>
    <property type="match status" value="1"/>
</dbReference>
<dbReference type="PANTHER" id="PTHR34860:SF6">
    <property type="entry name" value="REPRESSOR-LIKE PROTEIN SSO7C3"/>
    <property type="match status" value="1"/>
</dbReference>
<gene>
    <name evidence="2" type="ORF">NSIN_10180</name>
</gene>
<dbReference type="SMART" id="SM00966">
    <property type="entry name" value="SpoVT_AbrB"/>
    <property type="match status" value="1"/>
</dbReference>
<dbReference type="InterPro" id="IPR007159">
    <property type="entry name" value="SpoVT-AbrB_dom"/>
</dbReference>
<dbReference type="NCBIfam" id="TIGR01439">
    <property type="entry name" value="lp_hng_hel_AbrB"/>
    <property type="match status" value="1"/>
</dbReference>
<dbReference type="Proteomes" id="UP000232412">
    <property type="component" value="Unassembled WGS sequence"/>
</dbReference>
<organism evidence="2 3">
    <name type="scientific">Nitrosotalea sinensis</name>
    <dbReference type="NCBI Taxonomy" id="1499975"/>
    <lineage>
        <taxon>Archaea</taxon>
        <taxon>Nitrososphaerota</taxon>
        <taxon>Nitrososphaeria</taxon>
        <taxon>Nitrosotaleales</taxon>
        <taxon>Nitrosotaleaceae</taxon>
        <taxon>Nitrosotalea</taxon>
    </lineage>
</organism>
<dbReference type="PROSITE" id="PS51740">
    <property type="entry name" value="SPOVT_ABRB"/>
    <property type="match status" value="1"/>
</dbReference>
<reference evidence="3" key="1">
    <citation type="submission" date="2016-12" db="EMBL/GenBank/DDBJ databases">
        <authorList>
            <person name="Herbold C."/>
        </authorList>
    </citation>
    <scope>NUCLEOTIDE SEQUENCE [LARGE SCALE GENOMIC DNA]</scope>
</reference>
<protein>
    <recommendedName>
        <fullName evidence="1">SpoVT-AbrB domain-containing protein</fullName>
    </recommendedName>
</protein>
<dbReference type="InterPro" id="IPR037914">
    <property type="entry name" value="SpoVT-AbrB_sf"/>
</dbReference>
<keyword evidence="3" id="KW-1185">Reference proteome</keyword>
<dbReference type="EMBL" id="FRFC01000001">
    <property type="protein sequence ID" value="SHO42797.1"/>
    <property type="molecule type" value="Genomic_DNA"/>
</dbReference>